<evidence type="ECO:0000256" key="16">
    <source>
        <dbReference type="ARBA" id="ARBA00023285"/>
    </source>
</evidence>
<evidence type="ECO:0000313" key="21">
    <source>
        <dbReference type="Proteomes" id="UP000281915"/>
    </source>
</evidence>
<dbReference type="PANTHER" id="PTHR43622">
    <property type="entry name" value="3-DEHYDROQUINATE SYNTHASE"/>
    <property type="match status" value="1"/>
</dbReference>
<evidence type="ECO:0000256" key="12">
    <source>
        <dbReference type="ARBA" id="ARBA00022833"/>
    </source>
</evidence>
<evidence type="ECO:0000256" key="11">
    <source>
        <dbReference type="ARBA" id="ARBA00022741"/>
    </source>
</evidence>
<evidence type="ECO:0000256" key="10">
    <source>
        <dbReference type="ARBA" id="ARBA00022723"/>
    </source>
</evidence>
<keyword evidence="11 17" id="KW-0547">Nucleotide-binding</keyword>
<dbReference type="CDD" id="cd08195">
    <property type="entry name" value="DHQS"/>
    <property type="match status" value="1"/>
</dbReference>
<dbReference type="GO" id="GO:0046872">
    <property type="term" value="F:metal ion binding"/>
    <property type="evidence" value="ECO:0007669"/>
    <property type="project" value="UniProtKB-KW"/>
</dbReference>
<keyword evidence="12 17" id="KW-0862">Zinc</keyword>
<dbReference type="Pfam" id="PF01761">
    <property type="entry name" value="DHQ_synthase"/>
    <property type="match status" value="1"/>
</dbReference>
<name>A0A3M8DBF5_9BACL</name>
<comment type="caution">
    <text evidence="17">Lacks conserved residue(s) required for the propagation of feature annotation.</text>
</comment>
<keyword evidence="15 17" id="KW-0456">Lyase</keyword>
<feature type="binding site" evidence="17">
    <location>
        <begin position="110"/>
        <end position="114"/>
    </location>
    <ligand>
        <name>NAD(+)</name>
        <dbReference type="ChEBI" id="CHEBI:57540"/>
    </ligand>
</feature>
<evidence type="ECO:0000256" key="14">
    <source>
        <dbReference type="ARBA" id="ARBA00023141"/>
    </source>
</evidence>
<dbReference type="Gene3D" id="1.20.1090.10">
    <property type="entry name" value="Dehydroquinate synthase-like - alpha domain"/>
    <property type="match status" value="1"/>
</dbReference>
<feature type="binding site" evidence="17">
    <location>
        <position position="155"/>
    </location>
    <ligand>
        <name>NAD(+)</name>
        <dbReference type="ChEBI" id="CHEBI:57540"/>
    </ligand>
</feature>
<dbReference type="InterPro" id="IPR030963">
    <property type="entry name" value="DHQ_synth_fam"/>
</dbReference>
<dbReference type="InterPro" id="IPR050071">
    <property type="entry name" value="Dehydroquinate_synthase"/>
</dbReference>
<evidence type="ECO:0000256" key="5">
    <source>
        <dbReference type="ARBA" id="ARBA00005412"/>
    </source>
</evidence>
<dbReference type="EMBL" id="RHHT01000005">
    <property type="protein sequence ID" value="RNB84949.1"/>
    <property type="molecule type" value="Genomic_DNA"/>
</dbReference>
<sequence length="367" mass="39245">MSMQTLKVELGERSYPILIGEHLLQRASALLQEVGIMSKSKLMIITDQHVAAHYLASLQAELEASGYSVVAKVIEPGEQSKSLAVYENVMTEAIKAGLDRKSAILALGGGVVGDLAGFVAATYMRGIDFVQLPTSLLAHDSSVGGKVAINHSLGKNLIGAFHQPKAVIYDTATLQTLPKREIAAGFAEVIKHGLIADETFVSWLEQEADRLGALEADAIAKAIYQGCRVKAAIVSEDETEQGQRALLNLGHTFGHAFEALSSYSILNHGEAISIGMCAAARLAERIGFAKSGTYARTARVLGLYHLPTTWPAGMSPDAVLEAMKRDKKTVGGKLALILPRAIGSVEVVKEIDENDILSVMREEAEAK</sequence>
<dbReference type="NCBIfam" id="TIGR01357">
    <property type="entry name" value="aroB"/>
    <property type="match status" value="1"/>
</dbReference>
<evidence type="ECO:0000256" key="17">
    <source>
        <dbReference type="HAMAP-Rule" id="MF_00110"/>
    </source>
</evidence>
<dbReference type="GO" id="GO:0008652">
    <property type="term" value="P:amino acid biosynthetic process"/>
    <property type="evidence" value="ECO:0007669"/>
    <property type="project" value="UniProtKB-KW"/>
</dbReference>
<protein>
    <recommendedName>
        <fullName evidence="7 17">3-dehydroquinate synthase</fullName>
        <shortName evidence="17">DHQS</shortName>
        <ecNumber evidence="6 17">4.2.3.4</ecNumber>
    </recommendedName>
</protein>
<evidence type="ECO:0000313" key="20">
    <source>
        <dbReference type="EMBL" id="RNB84949.1"/>
    </source>
</evidence>
<dbReference type="UniPathway" id="UPA00053">
    <property type="reaction ID" value="UER00085"/>
</dbReference>
<dbReference type="EC" id="4.2.3.4" evidence="6 17"/>
<dbReference type="GO" id="GO:0009073">
    <property type="term" value="P:aromatic amino acid family biosynthetic process"/>
    <property type="evidence" value="ECO:0007669"/>
    <property type="project" value="UniProtKB-KW"/>
</dbReference>
<evidence type="ECO:0000256" key="6">
    <source>
        <dbReference type="ARBA" id="ARBA00013031"/>
    </source>
</evidence>
<keyword evidence="13 17" id="KW-0520">NAD</keyword>
<proteinExistence type="inferred from homology"/>
<evidence type="ECO:0000259" key="18">
    <source>
        <dbReference type="Pfam" id="PF01761"/>
    </source>
</evidence>
<dbReference type="Gene3D" id="3.40.50.1970">
    <property type="match status" value="1"/>
</dbReference>
<feature type="binding site" evidence="17">
    <location>
        <position position="146"/>
    </location>
    <ligand>
        <name>NAD(+)</name>
        <dbReference type="ChEBI" id="CHEBI:57540"/>
    </ligand>
</feature>
<evidence type="ECO:0000256" key="7">
    <source>
        <dbReference type="ARBA" id="ARBA00017684"/>
    </source>
</evidence>
<dbReference type="AlphaFoldDB" id="A0A3M8DBF5"/>
<comment type="cofactor">
    <cofactor evidence="2 17">
        <name>NAD(+)</name>
        <dbReference type="ChEBI" id="CHEBI:57540"/>
    </cofactor>
</comment>
<dbReference type="InterPro" id="IPR056179">
    <property type="entry name" value="DHQS_C"/>
</dbReference>
<evidence type="ECO:0000256" key="4">
    <source>
        <dbReference type="ARBA" id="ARBA00004661"/>
    </source>
</evidence>
<keyword evidence="8 17" id="KW-0963">Cytoplasm</keyword>
<feature type="binding site" evidence="17">
    <location>
        <begin position="173"/>
        <end position="176"/>
    </location>
    <ligand>
        <name>NAD(+)</name>
        <dbReference type="ChEBI" id="CHEBI:57540"/>
    </ligand>
</feature>
<accession>A0A3M8DBF5</accession>
<feature type="binding site" evidence="17">
    <location>
        <position position="188"/>
    </location>
    <ligand>
        <name>Zn(2+)</name>
        <dbReference type="ChEBI" id="CHEBI:29105"/>
    </ligand>
</feature>
<evidence type="ECO:0000256" key="15">
    <source>
        <dbReference type="ARBA" id="ARBA00023239"/>
    </source>
</evidence>
<comment type="catalytic activity">
    <reaction evidence="1 17">
        <text>7-phospho-2-dehydro-3-deoxy-D-arabino-heptonate = 3-dehydroquinate + phosphate</text>
        <dbReference type="Rhea" id="RHEA:21968"/>
        <dbReference type="ChEBI" id="CHEBI:32364"/>
        <dbReference type="ChEBI" id="CHEBI:43474"/>
        <dbReference type="ChEBI" id="CHEBI:58394"/>
        <dbReference type="EC" id="4.2.3.4"/>
    </reaction>
</comment>
<reference evidence="20 21" key="1">
    <citation type="submission" date="2018-10" db="EMBL/GenBank/DDBJ databases">
        <title>Phylogenomics of Brevibacillus.</title>
        <authorList>
            <person name="Dunlap C."/>
        </authorList>
    </citation>
    <scope>NUCLEOTIDE SEQUENCE [LARGE SCALE GENOMIC DNA]</scope>
    <source>
        <strain evidence="20 21">JCM 15085</strain>
    </source>
</reference>
<dbReference type="InterPro" id="IPR016037">
    <property type="entry name" value="DHQ_synth_AroB"/>
</dbReference>
<comment type="pathway">
    <text evidence="4 17">Metabolic intermediate biosynthesis; chorismate biosynthesis; chorismate from D-erythrose 4-phosphate and phosphoenolpyruvate: step 2/7.</text>
</comment>
<dbReference type="FunFam" id="3.40.50.1970:FF:000001">
    <property type="entry name" value="3-dehydroquinate synthase"/>
    <property type="match status" value="1"/>
</dbReference>
<comment type="function">
    <text evidence="17">Catalyzes the conversion of 3-deoxy-D-arabino-heptulosonate 7-phosphate (DAHP) to dehydroquinate (DHQ).</text>
</comment>
<keyword evidence="9 17" id="KW-0028">Amino-acid biosynthesis</keyword>
<feature type="binding site" evidence="17">
    <location>
        <begin position="134"/>
        <end position="135"/>
    </location>
    <ligand>
        <name>NAD(+)</name>
        <dbReference type="ChEBI" id="CHEBI:57540"/>
    </ligand>
</feature>
<dbReference type="Pfam" id="PF24621">
    <property type="entry name" value="DHQS_C"/>
    <property type="match status" value="1"/>
</dbReference>
<feature type="domain" description="3-dehydroquinate synthase N-terminal" evidence="18">
    <location>
        <begin position="73"/>
        <end position="183"/>
    </location>
</feature>
<evidence type="ECO:0000256" key="9">
    <source>
        <dbReference type="ARBA" id="ARBA00022605"/>
    </source>
</evidence>
<feature type="domain" description="3-dehydroquinate synthase C-terminal" evidence="19">
    <location>
        <begin position="185"/>
        <end position="329"/>
    </location>
</feature>
<dbReference type="PIRSF" id="PIRSF001455">
    <property type="entry name" value="DHQ_synth"/>
    <property type="match status" value="1"/>
</dbReference>
<dbReference type="HAMAP" id="MF_00110">
    <property type="entry name" value="DHQ_synthase"/>
    <property type="match status" value="1"/>
</dbReference>
<dbReference type="GO" id="GO:0005737">
    <property type="term" value="C:cytoplasm"/>
    <property type="evidence" value="ECO:0007669"/>
    <property type="project" value="UniProtKB-SubCell"/>
</dbReference>
<evidence type="ECO:0000256" key="1">
    <source>
        <dbReference type="ARBA" id="ARBA00001393"/>
    </source>
</evidence>
<comment type="cofactor">
    <cofactor evidence="17">
        <name>Co(2+)</name>
        <dbReference type="ChEBI" id="CHEBI:48828"/>
    </cofactor>
    <cofactor evidence="17">
        <name>Zn(2+)</name>
        <dbReference type="ChEBI" id="CHEBI:29105"/>
    </cofactor>
    <text evidence="17">Binds 1 divalent metal cation per subunit. Can use either Co(2+) or Zn(2+).</text>
</comment>
<dbReference type="GO" id="GO:0000166">
    <property type="term" value="F:nucleotide binding"/>
    <property type="evidence" value="ECO:0007669"/>
    <property type="project" value="UniProtKB-KW"/>
</dbReference>
<evidence type="ECO:0000256" key="2">
    <source>
        <dbReference type="ARBA" id="ARBA00001911"/>
    </source>
</evidence>
<dbReference type="GO" id="GO:0003856">
    <property type="term" value="F:3-dehydroquinate synthase activity"/>
    <property type="evidence" value="ECO:0007669"/>
    <property type="project" value="UniProtKB-UniRule"/>
</dbReference>
<comment type="caution">
    <text evidence="20">The sequence shown here is derived from an EMBL/GenBank/DDBJ whole genome shotgun (WGS) entry which is preliminary data.</text>
</comment>
<comment type="similarity">
    <text evidence="5 17">Belongs to the sugar phosphate cyclases superfamily. Dehydroquinate synthase family.</text>
</comment>
<organism evidence="20 21">
    <name type="scientific">Brevibacillus panacihumi</name>
    <dbReference type="NCBI Taxonomy" id="497735"/>
    <lineage>
        <taxon>Bacteria</taxon>
        <taxon>Bacillati</taxon>
        <taxon>Bacillota</taxon>
        <taxon>Bacilli</taxon>
        <taxon>Bacillales</taxon>
        <taxon>Paenibacillaceae</taxon>
        <taxon>Brevibacillus</taxon>
    </lineage>
</organism>
<dbReference type="RefSeq" id="WP_122912301.1">
    <property type="nucleotide sequence ID" value="NZ_RHHT01000005.1"/>
</dbReference>
<keyword evidence="14 17" id="KW-0057">Aromatic amino acid biosynthesis</keyword>
<evidence type="ECO:0000259" key="19">
    <source>
        <dbReference type="Pfam" id="PF24621"/>
    </source>
</evidence>
<evidence type="ECO:0000256" key="13">
    <source>
        <dbReference type="ARBA" id="ARBA00023027"/>
    </source>
</evidence>
<keyword evidence="16 17" id="KW-0170">Cobalt</keyword>
<feature type="binding site" evidence="17">
    <location>
        <position position="268"/>
    </location>
    <ligand>
        <name>Zn(2+)</name>
        <dbReference type="ChEBI" id="CHEBI:29105"/>
    </ligand>
</feature>
<gene>
    <name evidence="17" type="primary">aroB</name>
    <name evidence="20" type="ORF">EDM58_04550</name>
</gene>
<dbReference type="InterPro" id="IPR030960">
    <property type="entry name" value="DHQS/DOIS_N"/>
</dbReference>
<evidence type="ECO:0000256" key="3">
    <source>
        <dbReference type="ARBA" id="ARBA00004496"/>
    </source>
</evidence>
<comment type="subcellular location">
    <subcellularLocation>
        <location evidence="3 17">Cytoplasm</location>
    </subcellularLocation>
</comment>
<keyword evidence="10 17" id="KW-0479">Metal-binding</keyword>
<dbReference type="SUPFAM" id="SSF56796">
    <property type="entry name" value="Dehydroquinate synthase-like"/>
    <property type="match status" value="1"/>
</dbReference>
<evidence type="ECO:0000256" key="8">
    <source>
        <dbReference type="ARBA" id="ARBA00022490"/>
    </source>
</evidence>
<dbReference type="GO" id="GO:0009423">
    <property type="term" value="P:chorismate biosynthetic process"/>
    <property type="evidence" value="ECO:0007669"/>
    <property type="project" value="UniProtKB-UniRule"/>
</dbReference>
<dbReference type="PANTHER" id="PTHR43622:SF7">
    <property type="entry name" value="3-DEHYDROQUINATE SYNTHASE, CHLOROPLASTIC"/>
    <property type="match status" value="1"/>
</dbReference>
<feature type="binding site" evidence="17">
    <location>
        <position position="251"/>
    </location>
    <ligand>
        <name>Zn(2+)</name>
        <dbReference type="ChEBI" id="CHEBI:29105"/>
    </ligand>
</feature>
<dbReference type="Proteomes" id="UP000281915">
    <property type="component" value="Unassembled WGS sequence"/>
</dbReference>